<accession>A0A502JXH2</accession>
<evidence type="ECO:0000313" key="4">
    <source>
        <dbReference type="EMBL" id="TPH02259.1"/>
    </source>
</evidence>
<evidence type="ECO:0000256" key="1">
    <source>
        <dbReference type="ARBA" id="ARBA00022741"/>
    </source>
</evidence>
<dbReference type="PANTHER" id="PTHR31153">
    <property type="entry name" value="CALMODULIN CALCIUM-DEPENDENT NAD KINASE"/>
    <property type="match status" value="1"/>
</dbReference>
<dbReference type="GO" id="GO:0005524">
    <property type="term" value="F:ATP binding"/>
    <property type="evidence" value="ECO:0007669"/>
    <property type="project" value="UniProtKB-KW"/>
</dbReference>
<gene>
    <name evidence="4" type="ORF">EUX55_00695</name>
</gene>
<dbReference type="EMBL" id="SDPK01000002">
    <property type="protein sequence ID" value="TPH02259.1"/>
    <property type="molecule type" value="Genomic_DNA"/>
</dbReference>
<proteinExistence type="predicted"/>
<evidence type="ECO:0000259" key="3">
    <source>
        <dbReference type="Pfam" id="PF06414"/>
    </source>
</evidence>
<dbReference type="Proteomes" id="UP000317926">
    <property type="component" value="Unassembled WGS sequence"/>
</dbReference>
<dbReference type="AlphaFoldDB" id="A0A502JXH2"/>
<feature type="domain" description="Zeta toxin" evidence="3">
    <location>
        <begin position="42"/>
        <end position="211"/>
    </location>
</feature>
<comment type="caution">
    <text evidence="4">The sequence shown here is derived from an EMBL/GenBank/DDBJ whole genome shotgun (WGS) entry which is preliminary data.</text>
</comment>
<dbReference type="SUPFAM" id="SSF52540">
    <property type="entry name" value="P-loop containing nucleoside triphosphate hydrolases"/>
    <property type="match status" value="1"/>
</dbReference>
<dbReference type="InterPro" id="IPR027417">
    <property type="entry name" value="P-loop_NTPase"/>
</dbReference>
<protein>
    <recommendedName>
        <fullName evidence="3">Zeta toxin domain-containing protein</fullName>
    </recommendedName>
</protein>
<dbReference type="PANTHER" id="PTHR31153:SF1">
    <property type="entry name" value="CALMODULIN CALCIUM-DEPENDENT NAD KINASE"/>
    <property type="match status" value="1"/>
</dbReference>
<reference evidence="4 5" key="1">
    <citation type="submission" date="2019-01" db="EMBL/GenBank/DDBJ databases">
        <title>Comparative genomic analysis identifies haemin-independent Haemophilus haemolyticus: a formal re-classification of Haemophilus intermedius.</title>
        <authorList>
            <person name="Harris T.M."/>
            <person name="Price E.P."/>
            <person name="Sarovich D.S."/>
            <person name="Norskov-Lauritsen N."/>
            <person name="Beissbarth J."/>
            <person name="Chang A.B."/>
            <person name="Smith-Vaughan H.C."/>
        </authorList>
    </citation>
    <scope>NUCLEOTIDE SEQUENCE [LARGE SCALE GENOMIC DNA]</scope>
    <source>
        <strain evidence="4 5">PN24</strain>
    </source>
</reference>
<keyword evidence="2" id="KW-0067">ATP-binding</keyword>
<dbReference type="InterPro" id="IPR044802">
    <property type="entry name" value="NADKc-like"/>
</dbReference>
<dbReference type="InterPro" id="IPR010488">
    <property type="entry name" value="Zeta_toxin_domain"/>
</dbReference>
<keyword evidence="1" id="KW-0547">Nucleotide-binding</keyword>
<name>A0A502JXH2_HAEHA</name>
<dbReference type="Gene3D" id="3.40.50.300">
    <property type="entry name" value="P-loop containing nucleotide triphosphate hydrolases"/>
    <property type="match status" value="1"/>
</dbReference>
<evidence type="ECO:0000256" key="2">
    <source>
        <dbReference type="ARBA" id="ARBA00022840"/>
    </source>
</evidence>
<dbReference type="GO" id="GO:0016301">
    <property type="term" value="F:kinase activity"/>
    <property type="evidence" value="ECO:0007669"/>
    <property type="project" value="InterPro"/>
</dbReference>
<dbReference type="RefSeq" id="WP_140518446.1">
    <property type="nucleotide sequence ID" value="NZ_JACBKC010000002.1"/>
</dbReference>
<dbReference type="Pfam" id="PF06414">
    <property type="entry name" value="Zeta_toxin"/>
    <property type="match status" value="1"/>
</dbReference>
<sequence length="248" mass="28141">MTNTITITEEEYKIAAKAEGRIEILLELIDNYYREQVSAFQTKNIENTKDIVAVFVGGGSCSGKSTIRKDIMDSYEGDFILVDSDQLKEVIPEYNGLFLSYGFRTASIVHNESSDMAKLLTNKIISECNNFLYDGTLKNTEKYKILFTLLKKHNYRISLHIVDCGISLAIRRNKARAEAESRVVPDDIIKKSHQDIVNSFLALKNLADEWILYNTNGDSPAIIASSDSDERDETLYQAFLAKRENIEE</sequence>
<evidence type="ECO:0000313" key="5">
    <source>
        <dbReference type="Proteomes" id="UP000317926"/>
    </source>
</evidence>
<organism evidence="4 5">
    <name type="scientific">Haemophilus haemolyticus</name>
    <dbReference type="NCBI Taxonomy" id="726"/>
    <lineage>
        <taxon>Bacteria</taxon>
        <taxon>Pseudomonadati</taxon>
        <taxon>Pseudomonadota</taxon>
        <taxon>Gammaproteobacteria</taxon>
        <taxon>Pasteurellales</taxon>
        <taxon>Pasteurellaceae</taxon>
        <taxon>Haemophilus</taxon>
    </lineage>
</organism>